<dbReference type="RefSeq" id="XP_008065446.1">
    <property type="nucleotide sequence ID" value="XM_008067255.1"/>
</dbReference>
<evidence type="ECO:0000256" key="1">
    <source>
        <dbReference type="ARBA" id="ARBA00013459"/>
    </source>
</evidence>
<feature type="compositionally biased region" description="Basic and acidic residues" evidence="6">
    <location>
        <begin position="154"/>
        <end position="170"/>
    </location>
</feature>
<feature type="domain" description="Bud22" evidence="7">
    <location>
        <begin position="353"/>
        <end position="426"/>
    </location>
</feature>
<evidence type="ECO:0000256" key="5">
    <source>
        <dbReference type="ARBA" id="ARBA00033254"/>
    </source>
</evidence>
<dbReference type="CTD" id="153443"/>
<sequence length="428" mass="48730">MAQPGTLNLNNEVVKMRKEVKRVRVLVIRKLVRSVGRLKSKKGTEDALLKNQRRAQRLLEEIHAVKELKPDVVTRSALGDDINFEKVCKKPDSTATERAIARLAIHPLLKKKIDVLKAAVQAFKDTRQNVAEVESPKNALEENHSEDTLCSSDNESKLRHERTICSEQKMKKSKILARKPVNNSKEKMAKMEHGPKAVDIPNSPSKPSKSDPVVSSEPKNTSADPKLKTLSQTKRKKRSDNSLSGSSDGEEELHEEKEYFDDSTEERFYKQSSMSEDSDSGDDFFIGKARRTRKKESSCHSSVKEQKPLQKVLPKKDAHETHWDIRSDKNKQSTDARKLESVFFHTLSGSKGSRRDYKEQPPKSKTLDFSQSGPQIKNQFDKKPQRGLENTKQQLQLPLHPSWEASKRRKEQQSKIAVFQGKKITFAD</sequence>
<feature type="compositionally biased region" description="Basic and acidic residues" evidence="6">
    <location>
        <begin position="184"/>
        <end position="196"/>
    </location>
</feature>
<dbReference type="AlphaFoldDB" id="A0A1U7UHW0"/>
<dbReference type="GO" id="GO:0030686">
    <property type="term" value="C:90S preribosome"/>
    <property type="evidence" value="ECO:0007669"/>
    <property type="project" value="TreeGrafter"/>
</dbReference>
<dbReference type="InterPro" id="IPR015158">
    <property type="entry name" value="Bud22_dom"/>
</dbReference>
<evidence type="ECO:0000256" key="3">
    <source>
        <dbReference type="ARBA" id="ARBA00025646"/>
    </source>
</evidence>
<evidence type="ECO:0000313" key="8">
    <source>
        <dbReference type="Proteomes" id="UP000189704"/>
    </source>
</evidence>
<feature type="compositionally biased region" description="Basic and acidic residues" evidence="6">
    <location>
        <begin position="353"/>
        <end position="366"/>
    </location>
</feature>
<dbReference type="Proteomes" id="UP000189704">
    <property type="component" value="Unplaced"/>
</dbReference>
<evidence type="ECO:0000313" key="9">
    <source>
        <dbReference type="RefSeq" id="XP_008065446.1"/>
    </source>
</evidence>
<comment type="function">
    <text evidence="3">May be involved in regulating transcriptional activation of cardiac genes during the aging process. May play a role in biosynthesis and/or processing of SLC2A4 in adipose cells.</text>
</comment>
<name>A0A1U7UHW0_CARSF</name>
<dbReference type="GeneID" id="103269689"/>
<evidence type="ECO:0000256" key="4">
    <source>
        <dbReference type="ARBA" id="ARBA00025850"/>
    </source>
</evidence>
<dbReference type="STRING" id="1868482.ENSTSYP00000007918"/>
<gene>
    <name evidence="9" type="primary">SRFBP1</name>
</gene>
<dbReference type="GO" id="GO:0030490">
    <property type="term" value="P:maturation of SSU-rRNA"/>
    <property type="evidence" value="ECO:0007669"/>
    <property type="project" value="TreeGrafter"/>
</dbReference>
<organism evidence="8 9">
    <name type="scientific">Carlito syrichta</name>
    <name type="common">Philippine tarsier</name>
    <name type="synonym">Tarsius syrichta</name>
    <dbReference type="NCBI Taxonomy" id="1868482"/>
    <lineage>
        <taxon>Eukaryota</taxon>
        <taxon>Metazoa</taxon>
        <taxon>Chordata</taxon>
        <taxon>Craniata</taxon>
        <taxon>Vertebrata</taxon>
        <taxon>Euteleostomi</taxon>
        <taxon>Mammalia</taxon>
        <taxon>Eutheria</taxon>
        <taxon>Euarchontoglires</taxon>
        <taxon>Primates</taxon>
        <taxon>Haplorrhini</taxon>
        <taxon>Tarsiiformes</taxon>
        <taxon>Tarsiidae</taxon>
        <taxon>Carlito</taxon>
    </lineage>
</organism>
<proteinExistence type="predicted"/>
<feature type="compositionally biased region" description="Polar residues" evidence="6">
    <location>
        <begin position="367"/>
        <end position="378"/>
    </location>
</feature>
<dbReference type="Pfam" id="PF09073">
    <property type="entry name" value="BUD22"/>
    <property type="match status" value="1"/>
</dbReference>
<dbReference type="OrthoDB" id="3364872at2759"/>
<keyword evidence="8" id="KW-1185">Reference proteome</keyword>
<evidence type="ECO:0000259" key="7">
    <source>
        <dbReference type="Pfam" id="PF09073"/>
    </source>
</evidence>
<keyword evidence="2" id="KW-0175">Coiled coil</keyword>
<feature type="compositionally biased region" description="Low complexity" evidence="6">
    <location>
        <begin position="201"/>
        <end position="219"/>
    </location>
</feature>
<feature type="compositionally biased region" description="Basic and acidic residues" evidence="6">
    <location>
        <begin position="295"/>
        <end position="340"/>
    </location>
</feature>
<dbReference type="InterPro" id="IPR037393">
    <property type="entry name" value="Bud22/SRFB1"/>
</dbReference>
<dbReference type="GO" id="GO:0005634">
    <property type="term" value="C:nucleus"/>
    <property type="evidence" value="ECO:0007669"/>
    <property type="project" value="TreeGrafter"/>
</dbReference>
<reference evidence="9" key="1">
    <citation type="submission" date="2025-08" db="UniProtKB">
        <authorList>
            <consortium name="RefSeq"/>
        </authorList>
    </citation>
    <scope>IDENTIFICATION</scope>
</reference>
<comment type="subunit">
    <text evidence="4">Interacts with SRF. Forms complexes with SRF and SRF cofactors ARID2, MYOCD and NKX2-5. Interacts with the N-terminus of SLC2A4.</text>
</comment>
<feature type="compositionally biased region" description="Acidic residues" evidence="6">
    <location>
        <begin position="248"/>
        <end position="264"/>
    </location>
</feature>
<dbReference type="PANTHER" id="PTHR23325:SF1">
    <property type="entry name" value="SERUM RESPONSE FACTOR-BINDING PROTEIN 1"/>
    <property type="match status" value="1"/>
</dbReference>
<dbReference type="KEGG" id="csyr:103269689"/>
<dbReference type="PANTHER" id="PTHR23325">
    <property type="entry name" value="SERUM RESPONSE FACTOR-BINDING"/>
    <property type="match status" value="1"/>
</dbReference>
<evidence type="ECO:0000256" key="2">
    <source>
        <dbReference type="ARBA" id="ARBA00023054"/>
    </source>
</evidence>
<evidence type="ECO:0000256" key="6">
    <source>
        <dbReference type="SAM" id="MobiDB-lite"/>
    </source>
</evidence>
<accession>A0A1U7UHW0</accession>
<protein>
    <recommendedName>
        <fullName evidence="1">Serum response factor-binding protein 1</fullName>
    </recommendedName>
    <alternativeName>
        <fullName evidence="5">SRF-dependent transcription regulation-associated protein</fullName>
    </alternativeName>
</protein>
<feature type="region of interest" description="Disordered" evidence="6">
    <location>
        <begin position="132"/>
        <end position="416"/>
    </location>
</feature>